<keyword evidence="3" id="KW-1185">Reference proteome</keyword>
<dbReference type="Proteomes" id="UP000646911">
    <property type="component" value="Unassembled WGS sequence"/>
</dbReference>
<dbReference type="Gene3D" id="3.40.630.30">
    <property type="match status" value="1"/>
</dbReference>
<evidence type="ECO:0000313" key="3">
    <source>
        <dbReference type="Proteomes" id="UP000646911"/>
    </source>
</evidence>
<gene>
    <name evidence="2" type="ORF">H8L47_02835</name>
</gene>
<evidence type="ECO:0000313" key="2">
    <source>
        <dbReference type="EMBL" id="MBC3906500.1"/>
    </source>
</evidence>
<comment type="caution">
    <text evidence="2">The sequence shown here is derived from an EMBL/GenBank/DDBJ whole genome shotgun (WGS) entry which is preliminary data.</text>
</comment>
<dbReference type="InterPro" id="IPR016181">
    <property type="entry name" value="Acyl_CoA_acyltransferase"/>
</dbReference>
<organism evidence="2 3">
    <name type="scientific">Undibacterium umbellatum</name>
    <dbReference type="NCBI Taxonomy" id="2762300"/>
    <lineage>
        <taxon>Bacteria</taxon>
        <taxon>Pseudomonadati</taxon>
        <taxon>Pseudomonadota</taxon>
        <taxon>Betaproteobacteria</taxon>
        <taxon>Burkholderiales</taxon>
        <taxon>Oxalobacteraceae</taxon>
        <taxon>Undibacterium</taxon>
    </lineage>
</organism>
<reference evidence="2 3" key="1">
    <citation type="submission" date="2020-08" db="EMBL/GenBank/DDBJ databases">
        <title>Novel species isolated from subtropical streams in China.</title>
        <authorList>
            <person name="Lu H."/>
        </authorList>
    </citation>
    <scope>NUCLEOTIDE SEQUENCE [LARGE SCALE GENOMIC DNA]</scope>
    <source>
        <strain evidence="2 3">NL8W</strain>
    </source>
</reference>
<dbReference type="InterPro" id="IPR038740">
    <property type="entry name" value="BioF2-like_GNAT_dom"/>
</dbReference>
<name>A0ABR6Z439_9BURK</name>
<dbReference type="SUPFAM" id="SSF55729">
    <property type="entry name" value="Acyl-CoA N-acyltransferases (Nat)"/>
    <property type="match status" value="1"/>
</dbReference>
<dbReference type="Pfam" id="PF13480">
    <property type="entry name" value="Acetyltransf_6"/>
    <property type="match status" value="1"/>
</dbReference>
<dbReference type="EMBL" id="JACOFX010000001">
    <property type="protein sequence ID" value="MBC3906500.1"/>
    <property type="molecule type" value="Genomic_DNA"/>
</dbReference>
<feature type="domain" description="BioF2-like acetyltransferase" evidence="1">
    <location>
        <begin position="157"/>
        <end position="299"/>
    </location>
</feature>
<accession>A0ABR6Z439</accession>
<sequence>MKFRLIRAKELDASLAARWAELRSQNLIYDSPYYVPAFTSIIANAREDARILVCEDAGVVVGIWPFHSLSRFRAVSIGDFLADYQGPICEASLNLHISEALSAMHCRYFSFNHMPQELDKFSEYAWVQSQSHILDLTGGFDAYAQRLTEKRDASLLKKVASNERKLSKKYGELRFELLSSSDADFAALIAGKSDQFQCTVGAEHDIFRLNWVRQVMDEIRMVDTPDFAGMLSTLHAGDTLIAAHFGMRSSKVFHYWFPWYHTDYAEYSPGLVLLAQCARYAAQAGISTIDLGRGDQAYKLRFATGAHQLCEGAVSSPAVLRRVPAGLYHGKQKLKASNLGQYLLKLRKSHQGIK</sequence>
<evidence type="ECO:0000259" key="1">
    <source>
        <dbReference type="Pfam" id="PF13480"/>
    </source>
</evidence>
<proteinExistence type="predicted"/>
<dbReference type="RefSeq" id="WP_186951709.1">
    <property type="nucleotide sequence ID" value="NZ_JACOFX010000001.1"/>
</dbReference>
<protein>
    <submittedName>
        <fullName evidence="2">GNAT family N-acetyltransferase</fullName>
    </submittedName>
</protein>